<sequence length="199" mass="23201">MEQKAIHILESYEQLKVISDPLRTKILMFLVEKPHTVHQLAHLLTLSRAKILYHVRELEKHDLIRLVRTEEQGGNLLKYYQAIARGYIPADHLLNFVETNEATRQSYLEVLDRAKTRVLTAPTTAFSPVSSNVEDWMSLSLQKELTMSEANFRQFSTKYRALLDEFTRSPSLDEEDKKHFYIMTTAFAIDEPLFENDDV</sequence>
<dbReference type="GO" id="GO:0003700">
    <property type="term" value="F:DNA-binding transcription factor activity"/>
    <property type="evidence" value="ECO:0007669"/>
    <property type="project" value="InterPro"/>
</dbReference>
<evidence type="ECO:0000313" key="3">
    <source>
        <dbReference type="EMBL" id="KSU48917.1"/>
    </source>
</evidence>
<dbReference type="OrthoDB" id="1691727at2"/>
<organism evidence="3 5">
    <name type="scientific">Exiguobacterium indicum</name>
    <dbReference type="NCBI Taxonomy" id="296995"/>
    <lineage>
        <taxon>Bacteria</taxon>
        <taxon>Bacillati</taxon>
        <taxon>Bacillota</taxon>
        <taxon>Bacilli</taxon>
        <taxon>Bacillales</taxon>
        <taxon>Bacillales Family XII. Incertae Sedis</taxon>
        <taxon>Exiguobacterium</taxon>
    </lineage>
</organism>
<gene>
    <name evidence="3" type="ORF">AS033_11360</name>
    <name evidence="4" type="ORF">RSA11_15195</name>
</gene>
<dbReference type="PANTHER" id="PTHR38600:SF2">
    <property type="entry name" value="SLL0088 PROTEIN"/>
    <property type="match status" value="1"/>
</dbReference>
<dbReference type="SUPFAM" id="SSF46785">
    <property type="entry name" value="Winged helix' DNA-binding domain"/>
    <property type="match status" value="1"/>
</dbReference>
<comment type="caution">
    <text evidence="3">The sequence shown here is derived from an EMBL/GenBank/DDBJ whole genome shotgun (WGS) entry which is preliminary data.</text>
</comment>
<dbReference type="RefSeq" id="WP_023467009.1">
    <property type="nucleotide sequence ID" value="NZ_FMYN01000003.1"/>
</dbReference>
<dbReference type="Proteomes" id="UP000072605">
    <property type="component" value="Unassembled WGS sequence"/>
</dbReference>
<dbReference type="InterPro" id="IPR001845">
    <property type="entry name" value="HTH_ArsR_DNA-bd_dom"/>
</dbReference>
<reference evidence="4 6" key="2">
    <citation type="journal article" date="2016" name="Front. Microbiol.">
        <title>Genomic Resource of Rice Seed Associated Bacteria.</title>
        <authorList>
            <person name="Midha S."/>
            <person name="Bansal K."/>
            <person name="Sharma S."/>
            <person name="Kumar N."/>
            <person name="Patil P.P."/>
            <person name="Chaudhry V."/>
            <person name="Patil P.B."/>
        </authorList>
    </citation>
    <scope>NUCLEOTIDE SEQUENCE [LARGE SCALE GENOMIC DNA]</scope>
    <source>
        <strain evidence="4 6">RSA11</strain>
    </source>
</reference>
<keyword evidence="1" id="KW-0238">DNA-binding</keyword>
<dbReference type="CDD" id="cd00090">
    <property type="entry name" value="HTH_ARSR"/>
    <property type="match status" value="1"/>
</dbReference>
<dbReference type="Pfam" id="PF01022">
    <property type="entry name" value="HTH_5"/>
    <property type="match status" value="1"/>
</dbReference>
<dbReference type="Gene3D" id="1.10.10.10">
    <property type="entry name" value="Winged helix-like DNA-binding domain superfamily/Winged helix DNA-binding domain"/>
    <property type="match status" value="1"/>
</dbReference>
<dbReference type="PANTHER" id="PTHR38600">
    <property type="entry name" value="TRANSCRIPTIONAL REGULATORY PROTEIN"/>
    <property type="match status" value="1"/>
</dbReference>
<name>A0A0V8GFA6_9BACL</name>
<reference evidence="3 5" key="1">
    <citation type="journal article" date="2015" name="Int. J. Syst. Evol. Microbiol.">
        <title>Exiguobacterium enclense sp. nov., isolated from sediment.</title>
        <authorList>
            <person name="Dastager S.G."/>
            <person name="Mawlankar R."/>
            <person name="Sonalkar V.V."/>
            <person name="Thorat M.N."/>
            <person name="Mual P."/>
            <person name="Verma A."/>
            <person name="Krishnamurthi S."/>
            <person name="Tang S.K."/>
            <person name="Li W.J."/>
        </authorList>
    </citation>
    <scope>NUCLEOTIDE SEQUENCE [LARGE SCALE GENOMIC DNA]</scope>
    <source>
        <strain evidence="3 5">NIO-1109</strain>
    </source>
</reference>
<evidence type="ECO:0000259" key="2">
    <source>
        <dbReference type="SMART" id="SM00418"/>
    </source>
</evidence>
<dbReference type="EMBL" id="LNQL01000003">
    <property type="protein sequence ID" value="KSU48917.1"/>
    <property type="molecule type" value="Genomic_DNA"/>
</dbReference>
<dbReference type="InterPro" id="IPR036390">
    <property type="entry name" value="WH_DNA-bd_sf"/>
</dbReference>
<dbReference type="AlphaFoldDB" id="A0A0V8GFA6"/>
<dbReference type="EMBL" id="LDQV01000037">
    <property type="protein sequence ID" value="KTR25459.1"/>
    <property type="molecule type" value="Genomic_DNA"/>
</dbReference>
<evidence type="ECO:0000313" key="5">
    <source>
        <dbReference type="Proteomes" id="UP000053797"/>
    </source>
</evidence>
<feature type="domain" description="HTH arsR-type" evidence="2">
    <location>
        <begin position="13"/>
        <end position="92"/>
    </location>
</feature>
<proteinExistence type="predicted"/>
<dbReference type="InterPro" id="IPR036388">
    <property type="entry name" value="WH-like_DNA-bd_sf"/>
</dbReference>
<accession>A0A0V8GFA6</accession>
<dbReference type="Proteomes" id="UP000053797">
    <property type="component" value="Unassembled WGS sequence"/>
</dbReference>
<dbReference type="GO" id="GO:0003677">
    <property type="term" value="F:DNA binding"/>
    <property type="evidence" value="ECO:0007669"/>
    <property type="project" value="UniProtKB-KW"/>
</dbReference>
<dbReference type="InterPro" id="IPR011991">
    <property type="entry name" value="ArsR-like_HTH"/>
</dbReference>
<dbReference type="SMART" id="SM00418">
    <property type="entry name" value="HTH_ARSR"/>
    <property type="match status" value="1"/>
</dbReference>
<evidence type="ECO:0000313" key="6">
    <source>
        <dbReference type="Proteomes" id="UP000072605"/>
    </source>
</evidence>
<evidence type="ECO:0000313" key="4">
    <source>
        <dbReference type="EMBL" id="KTR25459.1"/>
    </source>
</evidence>
<evidence type="ECO:0000256" key="1">
    <source>
        <dbReference type="ARBA" id="ARBA00023125"/>
    </source>
</evidence>
<protein>
    <submittedName>
        <fullName evidence="3">ArsR family transcriptional regulator</fullName>
    </submittedName>
</protein>